<evidence type="ECO:0000313" key="1">
    <source>
        <dbReference type="EMBL" id="PIC41073.1"/>
    </source>
</evidence>
<name>A0A2G5UNP8_9PELO</name>
<proteinExistence type="predicted"/>
<comment type="caution">
    <text evidence="1">The sequence shown here is derived from an EMBL/GenBank/DDBJ whole genome shotgun (WGS) entry which is preliminary data.</text>
</comment>
<protein>
    <submittedName>
        <fullName evidence="1">Uncharacterized protein</fullName>
    </submittedName>
</protein>
<gene>
    <name evidence="1" type="primary">Cnig_chr_III.g8610</name>
    <name evidence="1" type="ORF">B9Z55_008610</name>
</gene>
<keyword evidence="2" id="KW-1185">Reference proteome</keyword>
<dbReference type="AlphaFoldDB" id="A0A2G5UNP8"/>
<evidence type="ECO:0000313" key="2">
    <source>
        <dbReference type="Proteomes" id="UP000230233"/>
    </source>
</evidence>
<sequence length="241" mass="27525">MAQISNEDLQEEMATINSRTADEDRLRNFTARIDGMIVNEEEQSLQSSITEYFAEKDSVFAAYEEFQLQVGDSPISEDLQRGATVLFRRLTSLNDSLVRVSLRLTALNEDHQSQLAELIGILLAIIIELQESMGNIQRAIDNQNGDPDLYSSVRECWEKLCQVIRSMGHLTLKGSFTEIAITRLIERFHELASSEWFRQFLNVVGQNDLERVPNYQANIEEFCQTLRGMEEDINGLLDLAE</sequence>
<reference evidence="2" key="1">
    <citation type="submission" date="2017-10" db="EMBL/GenBank/DDBJ databases">
        <title>Rapid genome shrinkage in a self-fertile nematode reveals novel sperm competition proteins.</title>
        <authorList>
            <person name="Yin D."/>
            <person name="Schwarz E.M."/>
            <person name="Thomas C.G."/>
            <person name="Felde R.L."/>
            <person name="Korf I.F."/>
            <person name="Cutter A.D."/>
            <person name="Schartner C.M."/>
            <person name="Ralston E.J."/>
            <person name="Meyer B.J."/>
            <person name="Haag E.S."/>
        </authorList>
    </citation>
    <scope>NUCLEOTIDE SEQUENCE [LARGE SCALE GENOMIC DNA]</scope>
    <source>
        <strain evidence="2">JU1422</strain>
    </source>
</reference>
<organism evidence="1 2">
    <name type="scientific">Caenorhabditis nigoni</name>
    <dbReference type="NCBI Taxonomy" id="1611254"/>
    <lineage>
        <taxon>Eukaryota</taxon>
        <taxon>Metazoa</taxon>
        <taxon>Ecdysozoa</taxon>
        <taxon>Nematoda</taxon>
        <taxon>Chromadorea</taxon>
        <taxon>Rhabditida</taxon>
        <taxon>Rhabditina</taxon>
        <taxon>Rhabditomorpha</taxon>
        <taxon>Rhabditoidea</taxon>
        <taxon>Rhabditidae</taxon>
        <taxon>Peloderinae</taxon>
        <taxon>Caenorhabditis</taxon>
    </lineage>
</organism>
<dbReference type="EMBL" id="PDUG01000003">
    <property type="protein sequence ID" value="PIC41073.1"/>
    <property type="molecule type" value="Genomic_DNA"/>
</dbReference>
<dbReference type="Proteomes" id="UP000230233">
    <property type="component" value="Chromosome III"/>
</dbReference>
<accession>A0A2G5UNP8</accession>